<organism evidence="1 3">
    <name type="scientific">Medicago truncatula</name>
    <name type="common">Barrel medic</name>
    <name type="synonym">Medicago tribuloides</name>
    <dbReference type="NCBI Taxonomy" id="3880"/>
    <lineage>
        <taxon>Eukaryota</taxon>
        <taxon>Viridiplantae</taxon>
        <taxon>Streptophyta</taxon>
        <taxon>Embryophyta</taxon>
        <taxon>Tracheophyta</taxon>
        <taxon>Spermatophyta</taxon>
        <taxon>Magnoliopsida</taxon>
        <taxon>eudicotyledons</taxon>
        <taxon>Gunneridae</taxon>
        <taxon>Pentapetalae</taxon>
        <taxon>rosids</taxon>
        <taxon>fabids</taxon>
        <taxon>Fabales</taxon>
        <taxon>Fabaceae</taxon>
        <taxon>Papilionoideae</taxon>
        <taxon>50 kb inversion clade</taxon>
        <taxon>NPAAA clade</taxon>
        <taxon>Hologalegina</taxon>
        <taxon>IRL clade</taxon>
        <taxon>Trifolieae</taxon>
        <taxon>Medicago</taxon>
    </lineage>
</organism>
<evidence type="ECO:0000313" key="2">
    <source>
        <dbReference type="EnsemblPlants" id="KEH20234"/>
    </source>
</evidence>
<accession>A0A072TRT4</accession>
<reference evidence="2" key="3">
    <citation type="submission" date="2015-04" db="UniProtKB">
        <authorList>
            <consortium name="EnsemblPlants"/>
        </authorList>
    </citation>
    <scope>IDENTIFICATION</scope>
    <source>
        <strain evidence="2">cv. Jemalong A17</strain>
    </source>
</reference>
<sequence>MPGGPVQQIVDALLRMMFRKVNVASEPLTPMTLGSIISSSSGSRLDNALVKLKVSALDILEGVPFMLDASLNACAYGRVSTQRIASTHSGLMPGGPVQQIVDALLRMMFRKVNVASEPLTPMTLGSIISSSFGS</sequence>
<dbReference type="InterPro" id="IPR039638">
    <property type="entry name" value="MED33A/B"/>
</dbReference>
<dbReference type="STRING" id="3880.A0A072TRT4"/>
<gene>
    <name evidence="1" type="ordered locus">MTR_8g069995</name>
</gene>
<dbReference type="GO" id="GO:2000762">
    <property type="term" value="P:regulation of phenylpropanoid metabolic process"/>
    <property type="evidence" value="ECO:0007669"/>
    <property type="project" value="InterPro"/>
</dbReference>
<keyword evidence="3" id="KW-1185">Reference proteome</keyword>
<dbReference type="AlphaFoldDB" id="A0A072TRT4"/>
<protein>
    <submittedName>
        <fullName evidence="1">Mediator of RNA polymerase II transcription subunit 33B, putative</fullName>
    </submittedName>
</protein>
<reference evidence="1 3" key="2">
    <citation type="journal article" date="2014" name="BMC Genomics">
        <title>An improved genome release (version Mt4.0) for the model legume Medicago truncatula.</title>
        <authorList>
            <person name="Tang H."/>
            <person name="Krishnakumar V."/>
            <person name="Bidwell S."/>
            <person name="Rosen B."/>
            <person name="Chan A."/>
            <person name="Zhou S."/>
            <person name="Gentzbittel L."/>
            <person name="Childs K.L."/>
            <person name="Yandell M."/>
            <person name="Gundlach H."/>
            <person name="Mayer K.F."/>
            <person name="Schwartz D.C."/>
            <person name="Town C.D."/>
        </authorList>
    </citation>
    <scope>GENOME REANNOTATION</scope>
    <source>
        <strain evidence="1">A17</strain>
        <strain evidence="2 3">cv. Jemalong A17</strain>
    </source>
</reference>
<dbReference type="PANTHER" id="PTHR33739:SF12">
    <property type="entry name" value="MEDIATOR OF RNA POLYMERASE II TRANSCRIPTION SUBUNIT 33A"/>
    <property type="match status" value="1"/>
</dbReference>
<dbReference type="HOGENOM" id="CLU_1899335_0_0_1"/>
<evidence type="ECO:0000313" key="1">
    <source>
        <dbReference type="EMBL" id="KEH20234.1"/>
    </source>
</evidence>
<reference evidence="1 3" key="1">
    <citation type="journal article" date="2011" name="Nature">
        <title>The Medicago genome provides insight into the evolution of rhizobial symbioses.</title>
        <authorList>
            <person name="Young N.D."/>
            <person name="Debelle F."/>
            <person name="Oldroyd G.E."/>
            <person name="Geurts R."/>
            <person name="Cannon S.B."/>
            <person name="Udvardi M.K."/>
            <person name="Benedito V.A."/>
            <person name="Mayer K.F."/>
            <person name="Gouzy J."/>
            <person name="Schoof H."/>
            <person name="Van de Peer Y."/>
            <person name="Proost S."/>
            <person name="Cook D.R."/>
            <person name="Meyers B.C."/>
            <person name="Spannagl M."/>
            <person name="Cheung F."/>
            <person name="De Mita S."/>
            <person name="Krishnakumar V."/>
            <person name="Gundlach H."/>
            <person name="Zhou S."/>
            <person name="Mudge J."/>
            <person name="Bharti A.K."/>
            <person name="Murray J.D."/>
            <person name="Naoumkina M.A."/>
            <person name="Rosen B."/>
            <person name="Silverstein K.A."/>
            <person name="Tang H."/>
            <person name="Rombauts S."/>
            <person name="Zhao P.X."/>
            <person name="Zhou P."/>
            <person name="Barbe V."/>
            <person name="Bardou P."/>
            <person name="Bechner M."/>
            <person name="Bellec A."/>
            <person name="Berger A."/>
            <person name="Berges H."/>
            <person name="Bidwell S."/>
            <person name="Bisseling T."/>
            <person name="Choisne N."/>
            <person name="Couloux A."/>
            <person name="Denny R."/>
            <person name="Deshpande S."/>
            <person name="Dai X."/>
            <person name="Doyle J.J."/>
            <person name="Dudez A.M."/>
            <person name="Farmer A.D."/>
            <person name="Fouteau S."/>
            <person name="Franken C."/>
            <person name="Gibelin C."/>
            <person name="Gish J."/>
            <person name="Goldstein S."/>
            <person name="Gonzalez A.J."/>
            <person name="Green P.J."/>
            <person name="Hallab A."/>
            <person name="Hartog M."/>
            <person name="Hua A."/>
            <person name="Humphray S.J."/>
            <person name="Jeong D.H."/>
            <person name="Jing Y."/>
            <person name="Jocker A."/>
            <person name="Kenton S.M."/>
            <person name="Kim D.J."/>
            <person name="Klee K."/>
            <person name="Lai H."/>
            <person name="Lang C."/>
            <person name="Lin S."/>
            <person name="Macmil S.L."/>
            <person name="Magdelenat G."/>
            <person name="Matthews L."/>
            <person name="McCorrison J."/>
            <person name="Monaghan E.L."/>
            <person name="Mun J.H."/>
            <person name="Najar F.Z."/>
            <person name="Nicholson C."/>
            <person name="Noirot C."/>
            <person name="O'Bleness M."/>
            <person name="Paule C.R."/>
            <person name="Poulain J."/>
            <person name="Prion F."/>
            <person name="Qin B."/>
            <person name="Qu C."/>
            <person name="Retzel E.F."/>
            <person name="Riddle C."/>
            <person name="Sallet E."/>
            <person name="Samain S."/>
            <person name="Samson N."/>
            <person name="Sanders I."/>
            <person name="Saurat O."/>
            <person name="Scarpelli C."/>
            <person name="Schiex T."/>
            <person name="Segurens B."/>
            <person name="Severin A.J."/>
            <person name="Sherrier D.J."/>
            <person name="Shi R."/>
            <person name="Sims S."/>
            <person name="Singer S.R."/>
            <person name="Sinharoy S."/>
            <person name="Sterck L."/>
            <person name="Viollet A."/>
            <person name="Wang B.B."/>
            <person name="Wang K."/>
            <person name="Wang M."/>
            <person name="Wang X."/>
            <person name="Warfsmann J."/>
            <person name="Weissenbach J."/>
            <person name="White D.D."/>
            <person name="White J.D."/>
            <person name="Wiley G.B."/>
            <person name="Wincker P."/>
            <person name="Xing Y."/>
            <person name="Yang L."/>
            <person name="Yao Z."/>
            <person name="Ying F."/>
            <person name="Zhai J."/>
            <person name="Zhou L."/>
            <person name="Zuber A."/>
            <person name="Denarie J."/>
            <person name="Dixon R.A."/>
            <person name="May G.D."/>
            <person name="Schwartz D.C."/>
            <person name="Rogers J."/>
            <person name="Quetier F."/>
            <person name="Town C.D."/>
            <person name="Roe B.A."/>
        </authorList>
    </citation>
    <scope>NUCLEOTIDE SEQUENCE [LARGE SCALE GENOMIC DNA]</scope>
    <source>
        <strain evidence="1">A17</strain>
        <strain evidence="2 3">cv. Jemalong A17</strain>
    </source>
</reference>
<dbReference type="EnsemblPlants" id="KEH20234">
    <property type="protein sequence ID" value="KEH20234"/>
    <property type="gene ID" value="MTR_8g069995"/>
</dbReference>
<dbReference type="EMBL" id="CM001224">
    <property type="protein sequence ID" value="KEH20234.1"/>
    <property type="molecule type" value="Genomic_DNA"/>
</dbReference>
<proteinExistence type="predicted"/>
<dbReference type="GO" id="GO:0016592">
    <property type="term" value="C:mediator complex"/>
    <property type="evidence" value="ECO:0007669"/>
    <property type="project" value="InterPro"/>
</dbReference>
<name>A0A072TRT4_MEDTR</name>
<dbReference type="PANTHER" id="PTHR33739">
    <property type="entry name" value="OS07G0681500 PROTEIN"/>
    <property type="match status" value="1"/>
</dbReference>
<dbReference type="Proteomes" id="UP000002051">
    <property type="component" value="Chromosome 8"/>
</dbReference>
<evidence type="ECO:0000313" key="3">
    <source>
        <dbReference type="Proteomes" id="UP000002051"/>
    </source>
</evidence>